<organism evidence="2 3">
    <name type="scientific">Obba rivulosa</name>
    <dbReference type="NCBI Taxonomy" id="1052685"/>
    <lineage>
        <taxon>Eukaryota</taxon>
        <taxon>Fungi</taxon>
        <taxon>Dikarya</taxon>
        <taxon>Basidiomycota</taxon>
        <taxon>Agaricomycotina</taxon>
        <taxon>Agaricomycetes</taxon>
        <taxon>Polyporales</taxon>
        <taxon>Gelatoporiaceae</taxon>
        <taxon>Obba</taxon>
    </lineage>
</organism>
<dbReference type="OrthoDB" id="4062651at2759"/>
<proteinExistence type="predicted"/>
<dbReference type="InterPro" id="IPR051681">
    <property type="entry name" value="Ser/Thr_Kinases-Pseudokinases"/>
</dbReference>
<dbReference type="InterPro" id="IPR001245">
    <property type="entry name" value="Ser-Thr/Tyr_kinase_cat_dom"/>
</dbReference>
<dbReference type="InterPro" id="IPR011009">
    <property type="entry name" value="Kinase-like_dom_sf"/>
</dbReference>
<dbReference type="GO" id="GO:0005524">
    <property type="term" value="F:ATP binding"/>
    <property type="evidence" value="ECO:0007669"/>
    <property type="project" value="InterPro"/>
</dbReference>
<name>A0A8E2AUH7_9APHY</name>
<reference evidence="2 3" key="1">
    <citation type="submission" date="2016-07" db="EMBL/GenBank/DDBJ databases">
        <title>Draft genome of the white-rot fungus Obba rivulosa 3A-2.</title>
        <authorList>
            <consortium name="DOE Joint Genome Institute"/>
            <person name="Miettinen O."/>
            <person name="Riley R."/>
            <person name="Acob R."/>
            <person name="Barry K."/>
            <person name="Cullen D."/>
            <person name="De Vries R."/>
            <person name="Hainaut M."/>
            <person name="Hatakka A."/>
            <person name="Henrissat B."/>
            <person name="Hilden K."/>
            <person name="Kuo R."/>
            <person name="Labutti K."/>
            <person name="Lipzen A."/>
            <person name="Makela M.R."/>
            <person name="Sandor L."/>
            <person name="Spatafora J.W."/>
            <person name="Grigoriev I.V."/>
            <person name="Hibbett D.S."/>
        </authorList>
    </citation>
    <scope>NUCLEOTIDE SEQUENCE [LARGE SCALE GENOMIC DNA]</scope>
    <source>
        <strain evidence="2 3">3A-2</strain>
    </source>
</reference>
<dbReference type="PANTHER" id="PTHR44329:SF289">
    <property type="entry name" value="SERINE_THREONINE-PROTEIN KINASE VIK"/>
    <property type="match status" value="1"/>
</dbReference>
<keyword evidence="2" id="KW-0418">Kinase</keyword>
<dbReference type="InterPro" id="IPR000719">
    <property type="entry name" value="Prot_kinase_dom"/>
</dbReference>
<sequence length="490" mass="55559">MALVSSAWDLRGRFRARARATVGQFNGVLRPEPDVLDREEPSDNANLGGTWRLAHGNNSLRYRGTLAGDDPQVHISLTAALEQLCANFIQDITGVGWMTSASCATFPSDGDMESWIELLASLVGPHSVDLSTRELILQKWINSSRARERHPLQPFLEGTEPEHMHNITLLCILMLQDLCCSLRVLPSSYILHDHPSNLFDNETWLSALRQMRFVHAFDVEVCGHPAAFEILRSYEDSEHESLKNRCRETIIWTALRHENIVQCYGAFLDKCGPAMTVEWMPNGTVMEYLKDNSSADHLKLIEDIARGLHYLHDIMHIVHGNVQPLNILVNAQHAACLSDFSSARLLLHPMILEEPRQYHITLRYAAPERLLGMQDHTDPGPSRESDIYTFSMSMFEIFSGEPPFSCIWDDMVVPRITAGERPGRPPNVAHTGLSDYAWDLVQRCWQQDAKRRPCITQVQRRIQKAREVAAGVAFLRHLRSSELDHSPNHV</sequence>
<dbReference type="GO" id="GO:0004674">
    <property type="term" value="F:protein serine/threonine kinase activity"/>
    <property type="evidence" value="ECO:0007669"/>
    <property type="project" value="TreeGrafter"/>
</dbReference>
<gene>
    <name evidence="2" type="ORF">OBBRIDRAFT_776299</name>
</gene>
<dbReference type="Pfam" id="PF07714">
    <property type="entry name" value="PK_Tyr_Ser-Thr"/>
    <property type="match status" value="1"/>
</dbReference>
<evidence type="ECO:0000313" key="3">
    <source>
        <dbReference type="Proteomes" id="UP000250043"/>
    </source>
</evidence>
<dbReference type="AlphaFoldDB" id="A0A8E2AUH7"/>
<dbReference type="EMBL" id="KV722397">
    <property type="protein sequence ID" value="OCH90816.1"/>
    <property type="molecule type" value="Genomic_DNA"/>
</dbReference>
<keyword evidence="3" id="KW-1185">Reference proteome</keyword>
<evidence type="ECO:0000313" key="2">
    <source>
        <dbReference type="EMBL" id="OCH90816.1"/>
    </source>
</evidence>
<feature type="domain" description="Protein kinase" evidence="1">
    <location>
        <begin position="202"/>
        <end position="475"/>
    </location>
</feature>
<dbReference type="Proteomes" id="UP000250043">
    <property type="component" value="Unassembled WGS sequence"/>
</dbReference>
<accession>A0A8E2AUH7</accession>
<dbReference type="PANTHER" id="PTHR44329">
    <property type="entry name" value="SERINE/THREONINE-PROTEIN KINASE TNNI3K-RELATED"/>
    <property type="match status" value="1"/>
</dbReference>
<dbReference type="SUPFAM" id="SSF56112">
    <property type="entry name" value="Protein kinase-like (PK-like)"/>
    <property type="match status" value="1"/>
</dbReference>
<protein>
    <submittedName>
        <fullName evidence="2">Kinase-like protein</fullName>
    </submittedName>
</protein>
<dbReference type="PROSITE" id="PS50011">
    <property type="entry name" value="PROTEIN_KINASE_DOM"/>
    <property type="match status" value="1"/>
</dbReference>
<keyword evidence="2" id="KW-0808">Transferase</keyword>
<dbReference type="Gene3D" id="1.10.510.10">
    <property type="entry name" value="Transferase(Phosphotransferase) domain 1"/>
    <property type="match status" value="1"/>
</dbReference>
<evidence type="ECO:0000259" key="1">
    <source>
        <dbReference type="PROSITE" id="PS50011"/>
    </source>
</evidence>